<reference evidence="1" key="1">
    <citation type="submission" date="2020-05" db="EMBL/GenBank/DDBJ databases">
        <authorList>
            <person name="Chiriac C."/>
            <person name="Salcher M."/>
            <person name="Ghai R."/>
            <person name="Kavagutti S V."/>
        </authorList>
    </citation>
    <scope>NUCLEOTIDE SEQUENCE</scope>
</reference>
<name>A0A6J7WBS3_9CAUD</name>
<proteinExistence type="predicted"/>
<gene>
    <name evidence="1" type="ORF">UFOVP172_48</name>
</gene>
<protein>
    <recommendedName>
        <fullName evidence="2">DNA transfer protein p32</fullName>
    </recommendedName>
</protein>
<evidence type="ECO:0000313" key="1">
    <source>
        <dbReference type="EMBL" id="CAB5195054.1"/>
    </source>
</evidence>
<accession>A0A6J7WBS3</accession>
<sequence length="360" mass="36731">MAGVIVGSVISAGAGLLGGMNSANAAKSAANTQAEASREASQLSYQISQQQLAAQKEALDRQIAASGATVDKQLVAQRDALDQQLAFQKQVYEQQRADFAPYRESGVANLNQLNTLLGIGGNTGAADYGRFRTADFTNADFLANKDPGYGFRMSEGLKAVDRQAAARGGLISGNALKASQAYGQDMASQEYNNAFNRYQTVRGNTLQPFQMGAAAGQSAAAMQGQAGSNYGSAGGQAIGQFGQGASTAYGNAGNALNTAYGNYGQGTTGVLGAYGTNATNALTGGANAQASGIVGQANAFNQGLGGISNLANTYYVNSLLQGRNNPTTQAGATNTYNTMMGNGGFGSGIAFGNQDLGLNF</sequence>
<dbReference type="EMBL" id="LR798225">
    <property type="protein sequence ID" value="CAB5195054.1"/>
    <property type="molecule type" value="Genomic_DNA"/>
</dbReference>
<evidence type="ECO:0008006" key="2">
    <source>
        <dbReference type="Google" id="ProtNLM"/>
    </source>
</evidence>
<organism evidence="1">
    <name type="scientific">uncultured Caudovirales phage</name>
    <dbReference type="NCBI Taxonomy" id="2100421"/>
    <lineage>
        <taxon>Viruses</taxon>
        <taxon>Duplodnaviria</taxon>
        <taxon>Heunggongvirae</taxon>
        <taxon>Uroviricota</taxon>
        <taxon>Caudoviricetes</taxon>
        <taxon>Peduoviridae</taxon>
        <taxon>Maltschvirus</taxon>
        <taxon>Maltschvirus maltsch</taxon>
    </lineage>
</organism>